<gene>
    <name evidence="6" type="ORF">FNL38_103470</name>
</gene>
<dbReference type="Gene3D" id="3.40.50.80">
    <property type="entry name" value="Nucleotide-binding domain of ferredoxin-NADP reductase (FNR) module"/>
    <property type="match status" value="1"/>
</dbReference>
<dbReference type="GO" id="GO:0010181">
    <property type="term" value="F:FMN binding"/>
    <property type="evidence" value="ECO:0007669"/>
    <property type="project" value="TreeGrafter"/>
</dbReference>
<dbReference type="GO" id="GO:0019344">
    <property type="term" value="P:cysteine biosynthetic process"/>
    <property type="evidence" value="ECO:0007669"/>
    <property type="project" value="UniProtKB-KW"/>
</dbReference>
<dbReference type="EMBL" id="VNIQ01000003">
    <property type="protein sequence ID" value="TYQ05119.1"/>
    <property type="molecule type" value="Genomic_DNA"/>
</dbReference>
<reference evidence="6" key="1">
    <citation type="submission" date="2019-07" db="EMBL/GenBank/DDBJ databases">
        <title>Genomic Encyclopedia of Type Strains, Phase IV (KMG-IV): sequencing the most valuable type-strain genomes for metagenomic binning, comparative biology and taxonomic classification.</title>
        <authorList>
            <person name="Goeker M."/>
        </authorList>
    </citation>
    <scope>NUCLEOTIDE SEQUENCE</scope>
    <source>
        <strain evidence="6">DSM 44596</strain>
    </source>
</reference>
<keyword evidence="4" id="KW-0198">Cysteine biosynthesis</keyword>
<keyword evidence="2" id="KW-0285">Flavoprotein</keyword>
<proteinExistence type="predicted"/>
<dbReference type="Pfam" id="PF00175">
    <property type="entry name" value="NAD_binding_1"/>
    <property type="match status" value="1"/>
</dbReference>
<dbReference type="InterPro" id="IPR001433">
    <property type="entry name" value="OxRdtase_FAD/NAD-bd"/>
</dbReference>
<comment type="cofactor">
    <cofactor evidence="1">
        <name>FMN</name>
        <dbReference type="ChEBI" id="CHEBI:58210"/>
    </cofactor>
</comment>
<keyword evidence="3" id="KW-0288">FMN</keyword>
<evidence type="ECO:0000256" key="1">
    <source>
        <dbReference type="ARBA" id="ARBA00001917"/>
    </source>
</evidence>
<organism evidence="6">
    <name type="scientific">Nocardia globerula</name>
    <dbReference type="NCBI Taxonomy" id="1818"/>
    <lineage>
        <taxon>Bacteria</taxon>
        <taxon>Bacillati</taxon>
        <taxon>Actinomycetota</taxon>
        <taxon>Actinomycetes</taxon>
        <taxon>Mycobacteriales</taxon>
        <taxon>Nocardiaceae</taxon>
        <taxon>Nocardia</taxon>
    </lineage>
</organism>
<evidence type="ECO:0000259" key="5">
    <source>
        <dbReference type="Pfam" id="PF00175"/>
    </source>
</evidence>
<feature type="domain" description="Oxidoreductase FAD/NAD(P)-binding" evidence="5">
    <location>
        <begin position="20"/>
        <end position="97"/>
    </location>
</feature>
<sequence>MSFSQAGGISPAVRALFEYLFGDQHQSSDFIYEDELNGLTRDGVLTRLDLALSRDQSEKIYVQTRMREQGRELFAWLEKGAHVYVCGDATRMAKDIDDALREVVAEHGVRHPRVQLPHHLPDPASDRLAFEAIRTAPQPNQRSWTSGRTS</sequence>
<dbReference type="PANTHER" id="PTHR19384">
    <property type="entry name" value="NITRIC OXIDE SYNTHASE-RELATED"/>
    <property type="match status" value="1"/>
</dbReference>
<dbReference type="InterPro" id="IPR039261">
    <property type="entry name" value="FNR_nucleotide-bd"/>
</dbReference>
<dbReference type="PRINTS" id="PR00371">
    <property type="entry name" value="FPNCR"/>
</dbReference>
<evidence type="ECO:0000256" key="4">
    <source>
        <dbReference type="ARBA" id="ARBA00023192"/>
    </source>
</evidence>
<dbReference type="AlphaFoldDB" id="A0A652YRN4"/>
<comment type="caution">
    <text evidence="6">The sequence shown here is derived from an EMBL/GenBank/DDBJ whole genome shotgun (WGS) entry which is preliminary data.</text>
</comment>
<dbReference type="GO" id="GO:0050660">
    <property type="term" value="F:flavin adenine dinucleotide binding"/>
    <property type="evidence" value="ECO:0007669"/>
    <property type="project" value="TreeGrafter"/>
</dbReference>
<dbReference type="GO" id="GO:0005829">
    <property type="term" value="C:cytosol"/>
    <property type="evidence" value="ECO:0007669"/>
    <property type="project" value="TreeGrafter"/>
</dbReference>
<dbReference type="InterPro" id="IPR001709">
    <property type="entry name" value="Flavoprot_Pyr_Nucl_cyt_Rdtase"/>
</dbReference>
<evidence type="ECO:0000313" key="6">
    <source>
        <dbReference type="EMBL" id="TYQ05119.1"/>
    </source>
</evidence>
<dbReference type="GO" id="GO:0016491">
    <property type="term" value="F:oxidoreductase activity"/>
    <property type="evidence" value="ECO:0007669"/>
    <property type="project" value="InterPro"/>
</dbReference>
<protein>
    <submittedName>
        <fullName evidence="6">Flavin-dependent oxidoreductase</fullName>
    </submittedName>
</protein>
<evidence type="ECO:0000256" key="3">
    <source>
        <dbReference type="ARBA" id="ARBA00022643"/>
    </source>
</evidence>
<accession>A0A652YRN4</accession>
<evidence type="ECO:0000256" key="2">
    <source>
        <dbReference type="ARBA" id="ARBA00022630"/>
    </source>
</evidence>
<dbReference type="SUPFAM" id="SSF52343">
    <property type="entry name" value="Ferredoxin reductase-like, C-terminal NADP-linked domain"/>
    <property type="match status" value="1"/>
</dbReference>
<name>A0A652YRN4_NOCGL</name>
<keyword evidence="4" id="KW-0028">Amino-acid biosynthesis</keyword>
<dbReference type="PANTHER" id="PTHR19384:SF128">
    <property type="entry name" value="NADPH OXIDOREDUCTASE A"/>
    <property type="match status" value="1"/>
</dbReference>